<dbReference type="GO" id="GO:0005524">
    <property type="term" value="F:ATP binding"/>
    <property type="evidence" value="ECO:0007669"/>
    <property type="project" value="UniProtKB-KW"/>
</dbReference>
<feature type="non-terminal residue" evidence="7">
    <location>
        <position position="1"/>
    </location>
</feature>
<evidence type="ECO:0000256" key="5">
    <source>
        <dbReference type="ARBA" id="ARBA00023012"/>
    </source>
</evidence>
<accession>X0V6C0</accession>
<dbReference type="PRINTS" id="PR00344">
    <property type="entry name" value="BCTRLSENSOR"/>
</dbReference>
<keyword evidence="4" id="KW-0067">ATP-binding</keyword>
<evidence type="ECO:0000256" key="3">
    <source>
        <dbReference type="ARBA" id="ARBA00022777"/>
    </source>
</evidence>
<dbReference type="SUPFAM" id="SSF55874">
    <property type="entry name" value="ATPase domain of HSP90 chaperone/DNA topoisomerase II/histidine kinase"/>
    <property type="match status" value="1"/>
</dbReference>
<keyword evidence="5" id="KW-0902">Two-component regulatory system</keyword>
<evidence type="ECO:0000259" key="6">
    <source>
        <dbReference type="Pfam" id="PF02518"/>
    </source>
</evidence>
<dbReference type="Pfam" id="PF02518">
    <property type="entry name" value="HATPase_c"/>
    <property type="match status" value="1"/>
</dbReference>
<evidence type="ECO:0000313" key="7">
    <source>
        <dbReference type="EMBL" id="GAG06917.1"/>
    </source>
</evidence>
<gene>
    <name evidence="7" type="ORF">S01H1_32911</name>
</gene>
<organism evidence="7">
    <name type="scientific">marine sediment metagenome</name>
    <dbReference type="NCBI Taxonomy" id="412755"/>
    <lineage>
        <taxon>unclassified sequences</taxon>
        <taxon>metagenomes</taxon>
        <taxon>ecological metagenomes</taxon>
    </lineage>
</organism>
<dbReference type="GO" id="GO:0016301">
    <property type="term" value="F:kinase activity"/>
    <property type="evidence" value="ECO:0007669"/>
    <property type="project" value="UniProtKB-KW"/>
</dbReference>
<evidence type="ECO:0000256" key="1">
    <source>
        <dbReference type="ARBA" id="ARBA00022679"/>
    </source>
</evidence>
<keyword evidence="3" id="KW-0418">Kinase</keyword>
<comment type="caution">
    <text evidence="7">The sequence shown here is derived from an EMBL/GenBank/DDBJ whole genome shotgun (WGS) entry which is preliminary data.</text>
</comment>
<keyword evidence="2" id="KW-0547">Nucleotide-binding</keyword>
<dbReference type="InterPro" id="IPR004358">
    <property type="entry name" value="Sig_transdc_His_kin-like_C"/>
</dbReference>
<dbReference type="PANTHER" id="PTHR43065">
    <property type="entry name" value="SENSOR HISTIDINE KINASE"/>
    <property type="match status" value="1"/>
</dbReference>
<proteinExistence type="predicted"/>
<dbReference type="PANTHER" id="PTHR43065:SF46">
    <property type="entry name" value="C4-DICARBOXYLATE TRANSPORT SENSOR PROTEIN DCTB"/>
    <property type="match status" value="1"/>
</dbReference>
<dbReference type="EMBL" id="BARS01020408">
    <property type="protein sequence ID" value="GAG06917.1"/>
    <property type="molecule type" value="Genomic_DNA"/>
</dbReference>
<dbReference type="Gene3D" id="3.30.565.10">
    <property type="entry name" value="Histidine kinase-like ATPase, C-terminal domain"/>
    <property type="match status" value="1"/>
</dbReference>
<keyword evidence="1" id="KW-0808">Transferase</keyword>
<name>X0V6C0_9ZZZZ</name>
<feature type="domain" description="Histidine kinase/HSP90-like ATPase" evidence="6">
    <location>
        <begin position="2"/>
        <end position="41"/>
    </location>
</feature>
<protein>
    <recommendedName>
        <fullName evidence="6">Histidine kinase/HSP90-like ATPase domain-containing protein</fullName>
    </recommendedName>
</protein>
<dbReference type="InterPro" id="IPR036890">
    <property type="entry name" value="HATPase_C_sf"/>
</dbReference>
<dbReference type="InterPro" id="IPR003594">
    <property type="entry name" value="HATPase_dom"/>
</dbReference>
<dbReference type="GO" id="GO:0000160">
    <property type="term" value="P:phosphorelay signal transduction system"/>
    <property type="evidence" value="ECO:0007669"/>
    <property type="project" value="UniProtKB-KW"/>
</dbReference>
<dbReference type="AlphaFoldDB" id="X0V6C0"/>
<reference evidence="7" key="1">
    <citation type="journal article" date="2014" name="Front. Microbiol.">
        <title>High frequency of phylogenetically diverse reductive dehalogenase-homologous genes in deep subseafloor sedimentary metagenomes.</title>
        <authorList>
            <person name="Kawai M."/>
            <person name="Futagami T."/>
            <person name="Toyoda A."/>
            <person name="Takaki Y."/>
            <person name="Nishi S."/>
            <person name="Hori S."/>
            <person name="Arai W."/>
            <person name="Tsubouchi T."/>
            <person name="Morono Y."/>
            <person name="Uchiyama I."/>
            <person name="Ito T."/>
            <person name="Fujiyama A."/>
            <person name="Inagaki F."/>
            <person name="Takami H."/>
        </authorList>
    </citation>
    <scope>NUCLEOTIDE SEQUENCE</scope>
    <source>
        <strain evidence="7">Expedition CK06-06</strain>
    </source>
</reference>
<evidence type="ECO:0000256" key="2">
    <source>
        <dbReference type="ARBA" id="ARBA00022741"/>
    </source>
</evidence>
<evidence type="ECO:0000256" key="4">
    <source>
        <dbReference type="ARBA" id="ARBA00022840"/>
    </source>
</evidence>
<sequence length="47" mass="5172">ETKGTGLGLSIVYGIVKDHGGEIEVKSEEGKYTEFIILFKESGRDKL</sequence>